<keyword evidence="3" id="KW-1185">Reference proteome</keyword>
<gene>
    <name evidence="2" type="ORF">CDV28_13417</name>
</gene>
<accession>A0A521FZP4</accession>
<reference evidence="2" key="1">
    <citation type="submission" date="2017-07" db="EMBL/GenBank/DDBJ databases">
        <title>The cable genome - Insights into the physiology and evolution of filamentous bacteria capable of sulfide oxidation via long distance electron transfer.</title>
        <authorList>
            <person name="Thorup C."/>
            <person name="Bjerg J.T."/>
            <person name="Schreiber L."/>
            <person name="Nielsen L.P."/>
            <person name="Kjeldsen K.U."/>
            <person name="Boesen T."/>
            <person name="Boggild A."/>
            <person name="Meysman F."/>
            <person name="Geelhoed J."/>
            <person name="Schramm A."/>
        </authorList>
    </citation>
    <scope>NUCLEOTIDE SEQUENCE [LARGE SCALE GENOMIC DNA]</scope>
    <source>
        <strain evidence="2">GS</strain>
    </source>
</reference>
<proteinExistence type="predicted"/>
<dbReference type="Gene3D" id="1.20.120.30">
    <property type="entry name" value="Aspartate receptor, ligand-binding domain"/>
    <property type="match status" value="1"/>
</dbReference>
<evidence type="ECO:0000313" key="2">
    <source>
        <dbReference type="EMBL" id="TAA74236.1"/>
    </source>
</evidence>
<name>A0A521FZP4_9BACT</name>
<sequence length="124" mass="14292">MNIMITMDLQAALIAHLNWKSKLSDFFYGLEELNIADVADHTGCEFGKWLYSKGLSSLAGFSELHELEQLHKEVHESIRILVAMPQEIRNSPDGRQGLVQFHDKCDRLMFMLEDMERQVKLKVA</sequence>
<evidence type="ECO:0000259" key="1">
    <source>
        <dbReference type="Pfam" id="PF13682"/>
    </source>
</evidence>
<dbReference type="InterPro" id="IPR025991">
    <property type="entry name" value="Chemoreceptor_zinc-bind_dom"/>
</dbReference>
<dbReference type="AlphaFoldDB" id="A0A521FZP4"/>
<feature type="domain" description="Chemoreceptor zinc-binding" evidence="1">
    <location>
        <begin position="16"/>
        <end position="79"/>
    </location>
</feature>
<evidence type="ECO:0000313" key="3">
    <source>
        <dbReference type="Proteomes" id="UP000316238"/>
    </source>
</evidence>
<dbReference type="EMBL" id="NQJD01000034">
    <property type="protein sequence ID" value="TAA74236.1"/>
    <property type="molecule type" value="Genomic_DNA"/>
</dbReference>
<dbReference type="Proteomes" id="UP000316238">
    <property type="component" value="Unassembled WGS sequence"/>
</dbReference>
<dbReference type="Pfam" id="PF13682">
    <property type="entry name" value="CZB"/>
    <property type="match status" value="1"/>
</dbReference>
<comment type="caution">
    <text evidence="2">The sequence shown here is derived from an EMBL/GenBank/DDBJ whole genome shotgun (WGS) entry which is preliminary data.</text>
</comment>
<protein>
    <submittedName>
        <fullName evidence="2">Chemoreceptor zinc-binding domain-containing protein</fullName>
    </submittedName>
</protein>
<organism evidence="2 3">
    <name type="scientific">Candidatus Electronema aureum</name>
    <dbReference type="NCBI Taxonomy" id="2005002"/>
    <lineage>
        <taxon>Bacteria</taxon>
        <taxon>Pseudomonadati</taxon>
        <taxon>Thermodesulfobacteriota</taxon>
        <taxon>Desulfobulbia</taxon>
        <taxon>Desulfobulbales</taxon>
        <taxon>Desulfobulbaceae</taxon>
        <taxon>Candidatus Electronema</taxon>
    </lineage>
</organism>